<organism evidence="3 4">
    <name type="scientific">Ornithinibacter aureus</name>
    <dbReference type="NCBI Taxonomy" id="622664"/>
    <lineage>
        <taxon>Bacteria</taxon>
        <taxon>Bacillati</taxon>
        <taxon>Actinomycetota</taxon>
        <taxon>Actinomycetes</taxon>
        <taxon>Micrococcales</taxon>
        <taxon>Intrasporangiaceae</taxon>
        <taxon>Ornithinibacter</taxon>
    </lineage>
</organism>
<dbReference type="Gene3D" id="3.20.20.240">
    <property type="entry name" value="Methylmalonyl-CoA mutase"/>
    <property type="match status" value="1"/>
</dbReference>
<comment type="caution">
    <text evidence="3">The sequence shown here is derived from an EMBL/GenBank/DDBJ whole genome shotgun (WGS) entry which is preliminary data.</text>
</comment>
<evidence type="ECO:0000313" key="3">
    <source>
        <dbReference type="EMBL" id="GAA4391311.1"/>
    </source>
</evidence>
<keyword evidence="4" id="KW-1185">Reference proteome</keyword>
<gene>
    <name evidence="3" type="ORF">GCM10023153_09060</name>
</gene>
<comment type="subunit">
    <text evidence="1">Heterodimer of an alpha and a beta chain.</text>
</comment>
<accession>A0ABP8JIB3</accession>
<dbReference type="Pfam" id="PF01642">
    <property type="entry name" value="MM_CoA_mutase"/>
    <property type="match status" value="1"/>
</dbReference>
<proteinExistence type="predicted"/>
<reference evidence="4" key="1">
    <citation type="journal article" date="2019" name="Int. J. Syst. Evol. Microbiol.">
        <title>The Global Catalogue of Microorganisms (GCM) 10K type strain sequencing project: providing services to taxonomists for standard genome sequencing and annotation.</title>
        <authorList>
            <consortium name="The Broad Institute Genomics Platform"/>
            <consortium name="The Broad Institute Genome Sequencing Center for Infectious Disease"/>
            <person name="Wu L."/>
            <person name="Ma J."/>
        </authorList>
    </citation>
    <scope>NUCLEOTIDE SEQUENCE [LARGE SCALE GENOMIC DNA]</scope>
    <source>
        <strain evidence="4">JCM 17738</strain>
    </source>
</reference>
<dbReference type="EMBL" id="BAABFX010000019">
    <property type="protein sequence ID" value="GAA4391311.1"/>
    <property type="molecule type" value="Genomic_DNA"/>
</dbReference>
<dbReference type="CDD" id="cd03677">
    <property type="entry name" value="MM_CoA_mutase_beta"/>
    <property type="match status" value="1"/>
</dbReference>
<dbReference type="Gene3D" id="3.40.50.280">
    <property type="entry name" value="Cobalamin-binding domain"/>
    <property type="match status" value="1"/>
</dbReference>
<dbReference type="SUPFAM" id="SSF51703">
    <property type="entry name" value="Cobalamin (vitamin B12)-dependent enzymes"/>
    <property type="match status" value="1"/>
</dbReference>
<dbReference type="InterPro" id="IPR016176">
    <property type="entry name" value="Cbl-dep_enz_cat"/>
</dbReference>
<dbReference type="RefSeq" id="WP_159900888.1">
    <property type="nucleotide sequence ID" value="NZ_BAABFX010000019.1"/>
</dbReference>
<dbReference type="Proteomes" id="UP001500390">
    <property type="component" value="Unassembled WGS sequence"/>
</dbReference>
<dbReference type="PANTHER" id="PTHR48101:SF4">
    <property type="entry name" value="METHYLMALONYL-COA MUTASE, MITOCHONDRIAL"/>
    <property type="match status" value="1"/>
</dbReference>
<name>A0ABP8JIB3_9MICO</name>
<dbReference type="Gene3D" id="1.10.196.20">
    <property type="match status" value="1"/>
</dbReference>
<dbReference type="InterPro" id="IPR024067">
    <property type="entry name" value="Me-malonyl-CoA_mutase_sm_su_N"/>
</dbReference>
<sequence length="610" mass="63744">MSDPSAVPSTIDLAAGFPEQTREDWQRMVAAVLNKGRAPDAHLDGAAAEQALRRHLEGGLEVDAVYLREDRALGAPGRMPFTRGRAVRDASAPWDVRQRHDDPDVAVTRAAVLDDLEHGVTSVWLHVGDDGVAVADLPEALADVRLDLAPVVVSSVTHQVEAAQALLDHVADRSSVGGILGLDPVGSAARLGTAPDLAPLADLVRAAADRPGWRAVTVDATVLHDAGATDVDALAAAVATGVAYVRHLEAAGITPAQAFDQIEFRVGASADQFLTAAALRALRRVWARVGEASGVPEAVRGARTHAVTSLRMFTREDPWVNVLRSTLATFGASIGGADAITVLPFDTVLGLPERLGRRLARNTQILLADEANVARVTDPGGGSWYLESLTDDVASAVWARFRQIEASGGAVQALADGLFASWVADAVVQRDRDLATRSRPLTGVSMFPLVGEVTPDQRPRVHLPTAAGGFAPRRDATAYEALRDRARELGGPAVVVHTLGTRRDFGARQAFVTNLLAAGGISAVQEGAKVAILASSRAGYAEHGASAIEALRAAGVDTVLVAGRASELGASAGAVDGEVHDGIDVVAFLSDVLDRLTPPRDAGTTTEGSR</sequence>
<evidence type="ECO:0000313" key="4">
    <source>
        <dbReference type="Proteomes" id="UP001500390"/>
    </source>
</evidence>
<protein>
    <submittedName>
        <fullName evidence="3">Methylmalonyl-CoA mutase family protein</fullName>
    </submittedName>
</protein>
<feature type="domain" description="Methylmalonyl-CoA mutase alpha/beta chain catalytic" evidence="2">
    <location>
        <begin position="176"/>
        <end position="448"/>
    </location>
</feature>
<dbReference type="PANTHER" id="PTHR48101">
    <property type="entry name" value="METHYLMALONYL-COA MUTASE, MITOCHONDRIAL-RELATED"/>
    <property type="match status" value="1"/>
</dbReference>
<evidence type="ECO:0000259" key="2">
    <source>
        <dbReference type="Pfam" id="PF01642"/>
    </source>
</evidence>
<evidence type="ECO:0000256" key="1">
    <source>
        <dbReference type="ARBA" id="ARBA00011870"/>
    </source>
</evidence>
<dbReference type="InterPro" id="IPR006099">
    <property type="entry name" value="MeMalonylCoA_mutase_a/b_cat"/>
</dbReference>